<dbReference type="Pfam" id="PF16976">
    <property type="entry name" value="RcpC"/>
    <property type="match status" value="1"/>
</dbReference>
<feature type="domain" description="Flp pilus assembly protein RcpC/CpaB" evidence="1">
    <location>
        <begin position="115"/>
        <end position="236"/>
    </location>
</feature>
<gene>
    <name evidence="2" type="primary">cpaB</name>
    <name evidence="2" type="ORF">FR932_09270</name>
</gene>
<dbReference type="NCBIfam" id="TIGR03177">
    <property type="entry name" value="pilus_cpaB"/>
    <property type="match status" value="1"/>
</dbReference>
<name>A0A5J6WIX8_MORMI</name>
<dbReference type="InterPro" id="IPR017592">
    <property type="entry name" value="Pilus_assmbl_Flp-typ_CpaB"/>
</dbReference>
<evidence type="ECO:0000313" key="2">
    <source>
        <dbReference type="EMBL" id="QFI38026.1"/>
    </source>
</evidence>
<evidence type="ECO:0000313" key="3">
    <source>
        <dbReference type="Proteomes" id="UP000327424"/>
    </source>
</evidence>
<organism evidence="2 3">
    <name type="scientific">Moritella marina ATCC 15381</name>
    <dbReference type="NCBI Taxonomy" id="1202962"/>
    <lineage>
        <taxon>Bacteria</taxon>
        <taxon>Pseudomonadati</taxon>
        <taxon>Pseudomonadota</taxon>
        <taxon>Gammaproteobacteria</taxon>
        <taxon>Alteromonadales</taxon>
        <taxon>Moritellaceae</taxon>
        <taxon>Moritella</taxon>
    </lineage>
</organism>
<proteinExistence type="predicted"/>
<dbReference type="EMBL" id="CP044399">
    <property type="protein sequence ID" value="QFI38026.1"/>
    <property type="molecule type" value="Genomic_DNA"/>
</dbReference>
<dbReference type="OrthoDB" id="163768at2"/>
<dbReference type="Proteomes" id="UP000327424">
    <property type="component" value="Chromosome"/>
</dbReference>
<accession>A0A5J6WIX8</accession>
<sequence>MHAKRLVYLSVCTSLLGLIWLFFSLSAPVKSTSRQDVVKTYEVLVTTQDITIGRPYSASLFAWKTVNEQDLSARIDFIDKATFLMSTLKNTVAADDFVAGQILSPSDFLKPEQGGFLSVMLRPSYRAVSVPVDQVTANSGLIGPGDHVDVLLLASKEQELRSRGNETQSLYVKTIAQNVRVLAFNDALQLTRYMEKQKNNKGVLPDNSTVTLEVSPTQANQITLANQLGTLSMVLRSKNNLDTDNVAIAAINVDDILPAIKQVQPDIGLVEFRAKEKRVMSNAGTEND</sequence>
<dbReference type="RefSeq" id="WP_019441802.1">
    <property type="nucleotide sequence ID" value="NZ_ALOE01000022.1"/>
</dbReference>
<dbReference type="AlphaFoldDB" id="A0A5J6WIX8"/>
<reference evidence="2 3" key="1">
    <citation type="submission" date="2019-09" db="EMBL/GenBank/DDBJ databases">
        <title>Hybrid Assembly of the complete Genome of the Deep-Sea Bacterium Moritella marina from long Nanopore and Illumina reads.</title>
        <authorList>
            <person name="Magin S."/>
            <person name="Georgoulis A."/>
            <person name="Papadimitriou K."/>
            <person name="Iliakis G."/>
            <person name="Vorgias C.E."/>
        </authorList>
    </citation>
    <scope>NUCLEOTIDE SEQUENCE [LARGE SCALE GENOMIC DNA]</scope>
    <source>
        <strain evidence="2 3">MP-1</strain>
    </source>
</reference>
<dbReference type="InterPro" id="IPR031571">
    <property type="entry name" value="RcpC_dom"/>
</dbReference>
<evidence type="ECO:0000259" key="1">
    <source>
        <dbReference type="Pfam" id="PF16976"/>
    </source>
</evidence>
<protein>
    <submittedName>
        <fullName evidence="2">Flp pilus assembly protein CpaB</fullName>
    </submittedName>
</protein>
<keyword evidence="3" id="KW-1185">Reference proteome</keyword>
<dbReference type="KEGG" id="mmaa:FR932_09270"/>